<keyword evidence="11" id="KW-1185">Reference proteome</keyword>
<feature type="domain" description="Peptidase S1" evidence="9">
    <location>
        <begin position="1"/>
        <end position="170"/>
    </location>
</feature>
<dbReference type="PRINTS" id="PR00722">
    <property type="entry name" value="CHYMOTRYPSIN"/>
</dbReference>
<evidence type="ECO:0000256" key="1">
    <source>
        <dbReference type="ARBA" id="ARBA00001656"/>
    </source>
</evidence>
<dbReference type="GO" id="GO:0006508">
    <property type="term" value="P:proteolysis"/>
    <property type="evidence" value="ECO:0007669"/>
    <property type="project" value="UniProtKB-KW"/>
</dbReference>
<dbReference type="EC" id="3.4.21.10" evidence="2"/>
<dbReference type="Proteomes" id="UP000556200">
    <property type="component" value="Unassembled WGS sequence"/>
</dbReference>
<protein>
    <recommendedName>
        <fullName evidence="3">Acrosin</fullName>
        <ecNumber evidence="2">3.4.21.10</ecNumber>
    </recommendedName>
</protein>
<comment type="similarity">
    <text evidence="8">Belongs to the peptidase S1 family. CLIP subfamily.</text>
</comment>
<dbReference type="GO" id="GO:0004252">
    <property type="term" value="F:serine-type endopeptidase activity"/>
    <property type="evidence" value="ECO:0007669"/>
    <property type="project" value="InterPro"/>
</dbReference>
<evidence type="ECO:0000256" key="7">
    <source>
        <dbReference type="ARBA" id="ARBA00023157"/>
    </source>
</evidence>
<dbReference type="PROSITE" id="PS50240">
    <property type="entry name" value="TRYPSIN_DOM"/>
    <property type="match status" value="1"/>
</dbReference>
<comment type="caution">
    <text evidence="10">The sequence shown here is derived from an EMBL/GenBank/DDBJ whole genome shotgun (WGS) entry which is preliminary data.</text>
</comment>
<dbReference type="PANTHER" id="PTHR24252:SF8">
    <property type="entry name" value="ACROSIN"/>
    <property type="match status" value="1"/>
</dbReference>
<dbReference type="PROSITE" id="PS00135">
    <property type="entry name" value="TRYPSIN_SER"/>
    <property type="match status" value="1"/>
</dbReference>
<evidence type="ECO:0000256" key="3">
    <source>
        <dbReference type="ARBA" id="ARBA00017161"/>
    </source>
</evidence>
<evidence type="ECO:0000256" key="8">
    <source>
        <dbReference type="ARBA" id="ARBA00024195"/>
    </source>
</evidence>
<name>A0A7K4REE0_9TYRA</name>
<dbReference type="InterPro" id="IPR033116">
    <property type="entry name" value="TRYPSIN_SER"/>
</dbReference>
<keyword evidence="7" id="KW-1015">Disulfide bond</keyword>
<proteinExistence type="inferred from homology"/>
<keyword evidence="4" id="KW-0645">Protease</keyword>
<dbReference type="GO" id="GO:0007340">
    <property type="term" value="P:acrosome reaction"/>
    <property type="evidence" value="ECO:0007669"/>
    <property type="project" value="TreeGrafter"/>
</dbReference>
<dbReference type="SUPFAM" id="SSF50494">
    <property type="entry name" value="Trypsin-like serine proteases"/>
    <property type="match status" value="1"/>
</dbReference>
<comment type="catalytic activity">
    <reaction evidence="1">
        <text>Preferential cleavage: Arg-|-Xaa, Lys-|-Xaa.</text>
        <dbReference type="EC" id="3.4.21.10"/>
    </reaction>
</comment>
<organism evidence="10 11">
    <name type="scientific">Neopipo cinnamomea</name>
    <dbReference type="NCBI Taxonomy" id="456388"/>
    <lineage>
        <taxon>Eukaryota</taxon>
        <taxon>Metazoa</taxon>
        <taxon>Chordata</taxon>
        <taxon>Craniata</taxon>
        <taxon>Vertebrata</taxon>
        <taxon>Euteleostomi</taxon>
        <taxon>Archelosauria</taxon>
        <taxon>Archosauria</taxon>
        <taxon>Dinosauria</taxon>
        <taxon>Saurischia</taxon>
        <taxon>Theropoda</taxon>
        <taxon>Coelurosauria</taxon>
        <taxon>Aves</taxon>
        <taxon>Neognathae</taxon>
        <taxon>Neoaves</taxon>
        <taxon>Telluraves</taxon>
        <taxon>Australaves</taxon>
        <taxon>Passeriformes</taxon>
        <taxon>Tyrannidae</taxon>
        <taxon>Neopipo</taxon>
    </lineage>
</organism>
<dbReference type="CDD" id="cd00190">
    <property type="entry name" value="Tryp_SPc"/>
    <property type="match status" value="1"/>
</dbReference>
<evidence type="ECO:0000259" key="9">
    <source>
        <dbReference type="PROSITE" id="PS50240"/>
    </source>
</evidence>
<evidence type="ECO:0000256" key="6">
    <source>
        <dbReference type="ARBA" id="ARBA00022825"/>
    </source>
</evidence>
<keyword evidence="6" id="KW-0720">Serine protease</keyword>
<accession>A0A7K4REE0</accession>
<dbReference type="FunFam" id="2.40.10.10:FF:000002">
    <property type="entry name" value="Transmembrane protease serine"/>
    <property type="match status" value="1"/>
</dbReference>
<feature type="non-terminal residue" evidence="10">
    <location>
        <position position="1"/>
    </location>
</feature>
<dbReference type="InterPro" id="IPR001314">
    <property type="entry name" value="Peptidase_S1A"/>
</dbReference>
<sequence>AVLRRIKQLRIHESYNKDDKSNDIALLELNKPVRCNRYIQMGCVPDPTQRVSEMENCYVAGWGSTTARAQKSSDLLQEAKVHLIDLKLCNSSRWYAGEIHTHNVCAGYPEGKIDTCQGDSGGPLMCQDNIADYFWLVGVTSWGRGCARVRRPGIYTSTQHFYDWILFQLG</sequence>
<feature type="non-terminal residue" evidence="10">
    <location>
        <position position="170"/>
    </location>
</feature>
<dbReference type="InterPro" id="IPR001254">
    <property type="entry name" value="Trypsin_dom"/>
</dbReference>
<evidence type="ECO:0000256" key="5">
    <source>
        <dbReference type="ARBA" id="ARBA00022801"/>
    </source>
</evidence>
<dbReference type="PANTHER" id="PTHR24252">
    <property type="entry name" value="ACROSIN-RELATED"/>
    <property type="match status" value="1"/>
</dbReference>
<dbReference type="InterPro" id="IPR043504">
    <property type="entry name" value="Peptidase_S1_PA_chymotrypsin"/>
</dbReference>
<dbReference type="InterPro" id="IPR009003">
    <property type="entry name" value="Peptidase_S1_PA"/>
</dbReference>
<reference evidence="10 11" key="1">
    <citation type="submission" date="2019-09" db="EMBL/GenBank/DDBJ databases">
        <title>Bird 10,000 Genomes (B10K) Project - Family phase.</title>
        <authorList>
            <person name="Zhang G."/>
        </authorList>
    </citation>
    <scope>NUCLEOTIDE SEQUENCE [LARGE SCALE GENOMIC DNA]</scope>
    <source>
        <strain evidence="10">B10K-DU-004-15</strain>
        <tissue evidence="10">Mixed tissue sample</tissue>
    </source>
</reference>
<evidence type="ECO:0000256" key="4">
    <source>
        <dbReference type="ARBA" id="ARBA00022670"/>
    </source>
</evidence>
<evidence type="ECO:0000313" key="10">
    <source>
        <dbReference type="EMBL" id="NWQ71202.1"/>
    </source>
</evidence>
<dbReference type="EMBL" id="VYZA01001993">
    <property type="protein sequence ID" value="NWQ71202.1"/>
    <property type="molecule type" value="Genomic_DNA"/>
</dbReference>
<keyword evidence="5" id="KW-0378">Hydrolase</keyword>
<evidence type="ECO:0000313" key="11">
    <source>
        <dbReference type="Proteomes" id="UP000556200"/>
    </source>
</evidence>
<dbReference type="Gene3D" id="2.40.10.10">
    <property type="entry name" value="Trypsin-like serine proteases"/>
    <property type="match status" value="2"/>
</dbReference>
<evidence type="ECO:0000256" key="2">
    <source>
        <dbReference type="ARBA" id="ARBA00012050"/>
    </source>
</evidence>
<gene>
    <name evidence="10" type="primary">Acr_7</name>
    <name evidence="10" type="ORF">NEOCIN_R14102</name>
</gene>
<dbReference type="Pfam" id="PF00089">
    <property type="entry name" value="Trypsin"/>
    <property type="match status" value="1"/>
</dbReference>
<dbReference type="AlphaFoldDB" id="A0A7K4REE0"/>
<dbReference type="SMART" id="SM00020">
    <property type="entry name" value="Tryp_SPc"/>
    <property type="match status" value="1"/>
</dbReference>